<dbReference type="InterPro" id="IPR001227">
    <property type="entry name" value="Ac_transferase_dom_sf"/>
</dbReference>
<dbReference type="InterPro" id="IPR049900">
    <property type="entry name" value="PKS_mFAS_DH"/>
</dbReference>
<feature type="domain" description="Carrier" evidence="9">
    <location>
        <begin position="1759"/>
        <end position="1835"/>
    </location>
</feature>
<dbReference type="PROSITE" id="PS52019">
    <property type="entry name" value="PKS_MFAS_DH"/>
    <property type="match status" value="1"/>
</dbReference>
<gene>
    <name evidence="12" type="ORF">LEL_07806</name>
</gene>
<dbReference type="SUPFAM" id="SSF53335">
    <property type="entry name" value="S-adenosyl-L-methionine-dependent methyltransferases"/>
    <property type="match status" value="1"/>
</dbReference>
<dbReference type="InterPro" id="IPR049552">
    <property type="entry name" value="PKS_DH_N"/>
</dbReference>
<dbReference type="STRING" id="1081108.A0A162KJH0"/>
<dbReference type="InterPro" id="IPR020841">
    <property type="entry name" value="PKS_Beta-ketoAc_synthase_dom"/>
</dbReference>
<dbReference type="GO" id="GO:0004312">
    <property type="term" value="F:fatty acid synthase activity"/>
    <property type="evidence" value="ECO:0007669"/>
    <property type="project" value="TreeGrafter"/>
</dbReference>
<dbReference type="InterPro" id="IPR001375">
    <property type="entry name" value="Peptidase_S9_cat"/>
</dbReference>
<comment type="caution">
    <text evidence="12">The sequence shown here is derived from an EMBL/GenBank/DDBJ whole genome shotgun (WGS) entry which is preliminary data.</text>
</comment>
<evidence type="ECO:0000256" key="7">
    <source>
        <dbReference type="PROSITE-ProRule" id="PRU01363"/>
    </source>
</evidence>
<keyword evidence="6" id="KW-0511">Multifunctional enzyme</keyword>
<dbReference type="Gene3D" id="3.40.47.10">
    <property type="match status" value="1"/>
</dbReference>
<dbReference type="Gene3D" id="3.40.366.10">
    <property type="entry name" value="Malonyl-Coenzyme A Acyl Carrier Protein, domain 2"/>
    <property type="match status" value="2"/>
</dbReference>
<dbReference type="InterPro" id="IPR014043">
    <property type="entry name" value="Acyl_transferase_dom"/>
</dbReference>
<dbReference type="InterPro" id="IPR014030">
    <property type="entry name" value="Ketoacyl_synth_N"/>
</dbReference>
<dbReference type="GO" id="GO:0008168">
    <property type="term" value="F:methyltransferase activity"/>
    <property type="evidence" value="ECO:0007669"/>
    <property type="project" value="UniProtKB-KW"/>
</dbReference>
<proteinExistence type="predicted"/>
<evidence type="ECO:0000256" key="8">
    <source>
        <dbReference type="SAM" id="MobiDB-lite"/>
    </source>
</evidence>
<dbReference type="Pfam" id="PF00326">
    <property type="entry name" value="Peptidase_S9"/>
    <property type="match status" value="1"/>
</dbReference>
<dbReference type="GO" id="GO:0044550">
    <property type="term" value="P:secondary metabolite biosynthetic process"/>
    <property type="evidence" value="ECO:0007669"/>
    <property type="project" value="TreeGrafter"/>
</dbReference>
<keyword evidence="3" id="KW-0597">Phosphoprotein</keyword>
<dbReference type="SUPFAM" id="SSF53901">
    <property type="entry name" value="Thiolase-like"/>
    <property type="match status" value="1"/>
</dbReference>
<evidence type="ECO:0000256" key="5">
    <source>
        <dbReference type="ARBA" id="ARBA00022679"/>
    </source>
</evidence>
<dbReference type="InterPro" id="IPR032088">
    <property type="entry name" value="SAT"/>
</dbReference>
<dbReference type="SUPFAM" id="SSF53474">
    <property type="entry name" value="alpha/beta-Hydrolases"/>
    <property type="match status" value="1"/>
</dbReference>
<sequence length="2599" mass="284643">MAPLPSLIVFGPLTAWSSPDDLKYLRAELSHRPLLAPIHEAISNLDALWSGMCQIESKLDALRGQAAAKQLSEFFSGNSSGELLCEESRNMTTIPLTIIAHIIQYISFLEGKGQSIDHSAVLGSAHSVGAQGLCVGLLSAVAVSSAMTKEEIGKLAASAIELGFCIGAFVDLDQHTVTDGTLYANLAVRWKSPMTLQSLGRFLTNYAGTYISVIRDVRDVTITTPASHAAALQQGLTQEGLSAMDIGLRGRYHSLAYEKVLQKIITVCKSRVDPQFGRDVKVRTNGDGSVINTTECLSQVVRSILVERANWDELVSSAILKTQENTADPWVLSIGADALPRSTTKRVSVIKFRGTLSGPEEIARSTASSNGKIKTANSLYPEDAIAVIGMSCKFPGADSIDEFWSLLSRGTSMLSKMPEDRFDRKNLPRNAKGGLSFWGNFINDIDAFDHKFFKKSAREAASMDPQQRLLLEVTYQALESSGYFTTTAAESNVGCYIGACSVDYDGNVGSHPPTAYSTTGTLRAFLSGRLSHYFGWQGPSLTFDTACSSSAVAIHTACAALRAGDCNQAIAGGVTVFTSPYLYENLAAAHFLSPTGATKPFDAAADGYCRGEGIGLIVLKKLTDAVRDDDNILGVIAGSGINQNANCVSITVPHSQSQGKLYERVARQAGVEPQNVAFVEAHGTGTPVGDPIEMESIRKVFGGPYRDSNLFVSSVKGNIGHLEGASGVAAVIKALLQMRYRTACVQASFKSLNPKIPALQNDKLCIPTANEAITASPMVACINNYGAAGSNAAIILIEPPIASSQMYQTRDELASKSIKVPIHIAASSQSSLTKYSEMLADYCRQETSRNHDPRLHESIAYSLSRQQNQDLPQFITASVGNVDELVAALNSFTPIERPKQPPLVFCFGGQVGQQIGLNKELFDRMQPLRSQLNLCDEELRSMGFPSIYPDIFRTTPIDDIVVLQSAIFSLQYASARCWLDSGLKVDGIIGHSLGQFAAMCVSGILSLRDGLRLVAGRATLMKTHWGAESGSMIAVEGDPSVIERLIRDLEKSNGRFSYEVACYNSNTSRVVVSDRASADVLESRLKSQSIRHKRLHVTHGFHSKFTDPLIPHLEALASDLTINEPVIPLETCTLTSGLTTLTPAAIATHTREPVYFGVAVQRLHSRLGGCTFLECGSQSSIIGMVSRALDKQRGAINSIPMEHNMPNALDSLADKTIKLWSLGHKVQYWSHQRSSSSKHCVLSLPPYQFDKAKHWIAYKIPAPNEVIVNDRRDVPRPLPLPPVLIRLNRSDGNAHCFDIDQNSKEFRELVADHVVSGRKLCPTSAYLEMAARAVAIIDNTNAEAHVSVHGLEFHSSLDQSEDRLITLALEPSGEAWTFIISSQSRTGERPSVSHVTGSISFRPSTPQQSADFSRYARIANHDGISAVLQDPRSTSLTGNVAYNIMAPMILYADLYRNIERIASYDNKVVARVRTPKPPKCFDDTILRSYMLHSFLQVASLHANFLRDSKNELHVEGQIELIQIGPDYHNQPTIAATEEFWDVLCIASSIDGELTYDIFAYATSPVRLAVVISGARYIPSRPASTLTARTHHSFEKVETMRSSHSESMIRAITVAQDSLPPKGVTSQATPTSMKVFHAAKEPQTSAFDDLCTILEKIADVPRKEVRGTSTFDDLGVDSLMMIEVIDEIASFFKLDLPIEDLEQLTDIESLEQYLRGRLRRLSDDVFDSDSSGDVMLDSPASSTYETSIDTSLGPTLQLSKPSSTVRKDLMVLVSQHLEYDGELKLQTCLADLGLDSLICIELVADIEKQFGVEIRLENLDEHSTFLDLLHLVTGEEGCGTLPQPGAASTSSPSAPINPANNSTCSALQGAQAAFDAVRFDFDAHSTATGFRNFWKNVYGDQAKLVEAYIVEAYRSLGVDLATLQAGAAVPSIGALPKHANLLKQFLKILADGGLLSKRPDGSYERTSNAIDDTPSTTLYAAMLAKYPEHTAETMLLNVTGSKLLECLTGKLDALQLLFANKENRATMADVYEKAPMCQATTRLLADFLVKTFSSPQPRRSFRLLEVGAGTGGTAKYVIDFLTKAGIDFHYTFTDISSSLVTQAKRIFSNNPRMAFTTLDCDKVPQDDLCGQFDAVIATNCIHATQNVTRSATNIAPLLRRGGVFCLVELTRSLYWFDLVYGLLEGWWLFSDGRQHALADEWFWEASLKSAGFRHLSWTDGNSQESQTMRLICGFRESAENDIFKPLARGIIKRAGIPVETFTWKRVGDLELKADIYFPKRADEPGKQRKIALMIHGGGHLLFSRQDIPMKHVRVLLQRGYLPVSVDYRLCPEVSLFEGPVTDCCDALEWARNTLPNLTLTGPTVRIVPDKLLALGWSSGGQLAMTLGYTAPARGIQAPDVILPFYSPSDLEAEFWDQPIYPAAAEEEPTEIWGELDCVLPSPILEYTPMSNKRATALSLTLNDDRARLILHMNWKAQSVPVLVSGLPHKSRIAPNDKTDWKSLPKPPVEKIRQCSPYWHITQGTYQTPTFMVHGNADDWIPYQMTERTIEALRRRGVAADIRIPDQCGHAFDLFPKEDKLGVGWAAIEEAYDFADAEIAK</sequence>
<dbReference type="GO" id="GO:0006633">
    <property type="term" value="P:fatty acid biosynthetic process"/>
    <property type="evidence" value="ECO:0007669"/>
    <property type="project" value="InterPro"/>
</dbReference>
<dbReference type="GO" id="GO:0004315">
    <property type="term" value="F:3-oxoacyl-[acyl-carrier-protein] synthase activity"/>
    <property type="evidence" value="ECO:0007669"/>
    <property type="project" value="InterPro"/>
</dbReference>
<reference evidence="12 13" key="1">
    <citation type="journal article" date="2016" name="Genome Biol. Evol.">
        <title>Divergent and convergent evolution of fungal pathogenicity.</title>
        <authorList>
            <person name="Shang Y."/>
            <person name="Xiao G."/>
            <person name="Zheng P."/>
            <person name="Cen K."/>
            <person name="Zhan S."/>
            <person name="Wang C."/>
        </authorList>
    </citation>
    <scope>NUCLEOTIDE SEQUENCE [LARGE SCALE GENOMIC DNA]</scope>
    <source>
        <strain evidence="12 13">RCEF 1005</strain>
    </source>
</reference>
<dbReference type="InterPro" id="IPR020806">
    <property type="entry name" value="PKS_PP-bd"/>
</dbReference>
<feature type="region of interest" description="C-terminal hotdog fold" evidence="7">
    <location>
        <begin position="1433"/>
        <end position="1585"/>
    </location>
</feature>
<dbReference type="SMART" id="SM00826">
    <property type="entry name" value="PKS_DH"/>
    <property type="match status" value="1"/>
</dbReference>
<dbReference type="EMBL" id="AZHF01000005">
    <property type="protein sequence ID" value="OAA75818.1"/>
    <property type="molecule type" value="Genomic_DNA"/>
</dbReference>
<evidence type="ECO:0000256" key="2">
    <source>
        <dbReference type="ARBA" id="ARBA00022450"/>
    </source>
</evidence>
<dbReference type="Pfam" id="PF00698">
    <property type="entry name" value="Acyl_transf_1"/>
    <property type="match status" value="1"/>
</dbReference>
<dbReference type="Pfam" id="PF21089">
    <property type="entry name" value="PKS_DH_N"/>
    <property type="match status" value="1"/>
</dbReference>
<dbReference type="PANTHER" id="PTHR43775">
    <property type="entry name" value="FATTY ACID SYNTHASE"/>
    <property type="match status" value="1"/>
</dbReference>
<protein>
    <submittedName>
        <fullName evidence="12">Beta-ketoacyl synthase</fullName>
    </submittedName>
</protein>
<dbReference type="Gene3D" id="1.10.1200.10">
    <property type="entry name" value="ACP-like"/>
    <property type="match status" value="2"/>
</dbReference>
<dbReference type="PANTHER" id="PTHR43775:SF21">
    <property type="entry name" value="NON-REDUCING POLYKETIDE SYNTHASE AUSA-RELATED"/>
    <property type="match status" value="1"/>
</dbReference>
<feature type="domain" description="Ketosynthase family 3 (KS3)" evidence="10">
    <location>
        <begin position="382"/>
        <end position="798"/>
    </location>
</feature>
<dbReference type="Pfam" id="PF18558">
    <property type="entry name" value="HTH_51"/>
    <property type="match status" value="1"/>
</dbReference>
<dbReference type="Gene3D" id="3.40.50.150">
    <property type="entry name" value="Vaccinia Virus protein VP39"/>
    <property type="match status" value="1"/>
</dbReference>
<dbReference type="CDD" id="cd00833">
    <property type="entry name" value="PKS"/>
    <property type="match status" value="1"/>
</dbReference>
<evidence type="ECO:0000313" key="13">
    <source>
        <dbReference type="Proteomes" id="UP000076881"/>
    </source>
</evidence>
<dbReference type="Gene3D" id="3.30.70.3290">
    <property type="match status" value="1"/>
</dbReference>
<dbReference type="InterPro" id="IPR006162">
    <property type="entry name" value="Ppantetheine_attach_site"/>
</dbReference>
<dbReference type="PROSITE" id="PS00012">
    <property type="entry name" value="PHOSPHOPANTETHEINE"/>
    <property type="match status" value="2"/>
</dbReference>
<dbReference type="InterPro" id="IPR014031">
    <property type="entry name" value="Ketoacyl_synth_C"/>
</dbReference>
<dbReference type="Gene3D" id="3.10.129.110">
    <property type="entry name" value="Polyketide synthase dehydratase"/>
    <property type="match status" value="1"/>
</dbReference>
<dbReference type="InterPro" id="IPR018201">
    <property type="entry name" value="Ketoacyl_synth_AS"/>
</dbReference>
<dbReference type="InterPro" id="IPR042104">
    <property type="entry name" value="PKS_dehydratase_sf"/>
</dbReference>
<organism evidence="12 13">
    <name type="scientific">Akanthomyces lecanii RCEF 1005</name>
    <dbReference type="NCBI Taxonomy" id="1081108"/>
    <lineage>
        <taxon>Eukaryota</taxon>
        <taxon>Fungi</taxon>
        <taxon>Dikarya</taxon>
        <taxon>Ascomycota</taxon>
        <taxon>Pezizomycotina</taxon>
        <taxon>Sordariomycetes</taxon>
        <taxon>Hypocreomycetidae</taxon>
        <taxon>Hypocreales</taxon>
        <taxon>Cordycipitaceae</taxon>
        <taxon>Akanthomyces</taxon>
        <taxon>Cordyceps confragosa</taxon>
    </lineage>
</organism>
<dbReference type="SMART" id="SM00825">
    <property type="entry name" value="PKS_KS"/>
    <property type="match status" value="1"/>
</dbReference>
<dbReference type="Pfam" id="PF20434">
    <property type="entry name" value="BD-FAE"/>
    <property type="match status" value="1"/>
</dbReference>
<dbReference type="CDD" id="cd02440">
    <property type="entry name" value="AdoMet_MTases"/>
    <property type="match status" value="1"/>
</dbReference>
<dbReference type="PROSITE" id="PS52004">
    <property type="entry name" value="KS3_2"/>
    <property type="match status" value="1"/>
</dbReference>
<evidence type="ECO:0000259" key="10">
    <source>
        <dbReference type="PROSITE" id="PS52004"/>
    </source>
</evidence>
<dbReference type="SMART" id="SM00827">
    <property type="entry name" value="PKS_AT"/>
    <property type="match status" value="1"/>
</dbReference>
<evidence type="ECO:0000259" key="11">
    <source>
        <dbReference type="PROSITE" id="PS52019"/>
    </source>
</evidence>
<dbReference type="InterPro" id="IPR029058">
    <property type="entry name" value="AB_hydrolase_fold"/>
</dbReference>
<dbReference type="GO" id="GO:0008236">
    <property type="term" value="F:serine-type peptidase activity"/>
    <property type="evidence" value="ECO:0007669"/>
    <property type="project" value="InterPro"/>
</dbReference>
<comment type="pathway">
    <text evidence="1">Secondary metabolite biosynthesis; terpenoid biosynthesis.</text>
</comment>
<dbReference type="GO" id="GO:0006508">
    <property type="term" value="P:proteolysis"/>
    <property type="evidence" value="ECO:0007669"/>
    <property type="project" value="InterPro"/>
</dbReference>
<dbReference type="InterPro" id="IPR050091">
    <property type="entry name" value="PKS_NRPS_Biosynth_Enz"/>
</dbReference>
<dbReference type="InterPro" id="IPR020807">
    <property type="entry name" value="PKS_DH"/>
</dbReference>
<dbReference type="OrthoDB" id="4865177at2759"/>
<evidence type="ECO:0000256" key="3">
    <source>
        <dbReference type="ARBA" id="ARBA00022553"/>
    </source>
</evidence>
<dbReference type="InterPro" id="IPR041068">
    <property type="entry name" value="HTH_51"/>
</dbReference>
<dbReference type="GO" id="GO:0032259">
    <property type="term" value="P:methylation"/>
    <property type="evidence" value="ECO:0007669"/>
    <property type="project" value="UniProtKB-KW"/>
</dbReference>
<evidence type="ECO:0000259" key="9">
    <source>
        <dbReference type="PROSITE" id="PS50075"/>
    </source>
</evidence>
<dbReference type="InterPro" id="IPR036736">
    <property type="entry name" value="ACP-like_sf"/>
</dbReference>
<dbReference type="InterPro" id="IPR016039">
    <property type="entry name" value="Thiolase-like"/>
</dbReference>
<dbReference type="SUPFAM" id="SSF52151">
    <property type="entry name" value="FabD/lysophospholipase-like"/>
    <property type="match status" value="1"/>
</dbReference>
<dbReference type="Pfam" id="PF02801">
    <property type="entry name" value="Ketoacyl-synt_C"/>
    <property type="match status" value="1"/>
</dbReference>
<comment type="caution">
    <text evidence="7">Lacks conserved residue(s) required for the propagation of feature annotation.</text>
</comment>
<dbReference type="Pfam" id="PF00109">
    <property type="entry name" value="ketoacyl-synt"/>
    <property type="match status" value="1"/>
</dbReference>
<dbReference type="GO" id="GO:0031177">
    <property type="term" value="F:phosphopantetheine binding"/>
    <property type="evidence" value="ECO:0007669"/>
    <property type="project" value="InterPro"/>
</dbReference>
<dbReference type="Gene3D" id="3.40.50.1820">
    <property type="entry name" value="alpha/beta hydrolase"/>
    <property type="match status" value="1"/>
</dbReference>
<evidence type="ECO:0000256" key="1">
    <source>
        <dbReference type="ARBA" id="ARBA00004721"/>
    </source>
</evidence>
<evidence type="ECO:0000256" key="6">
    <source>
        <dbReference type="ARBA" id="ARBA00023268"/>
    </source>
</evidence>
<dbReference type="PROSITE" id="PS00606">
    <property type="entry name" value="KS3_1"/>
    <property type="match status" value="1"/>
</dbReference>
<dbReference type="Pfam" id="PF00550">
    <property type="entry name" value="PP-binding"/>
    <property type="match status" value="2"/>
</dbReference>
<dbReference type="SUPFAM" id="SSF47336">
    <property type="entry name" value="ACP-like"/>
    <property type="match status" value="2"/>
</dbReference>
<dbReference type="InterPro" id="IPR049492">
    <property type="entry name" value="BD-FAE-like_dom"/>
</dbReference>
<evidence type="ECO:0000313" key="12">
    <source>
        <dbReference type="EMBL" id="OAA75818.1"/>
    </source>
</evidence>
<feature type="compositionally biased region" description="Low complexity" evidence="8">
    <location>
        <begin position="1841"/>
        <end position="1859"/>
    </location>
</feature>
<dbReference type="InterPro" id="IPR009081">
    <property type="entry name" value="PP-bd_ACP"/>
</dbReference>
<keyword evidence="5" id="KW-0808">Transferase</keyword>
<evidence type="ECO:0000256" key="4">
    <source>
        <dbReference type="ARBA" id="ARBA00022603"/>
    </source>
</evidence>
<dbReference type="Proteomes" id="UP000076881">
    <property type="component" value="Unassembled WGS sequence"/>
</dbReference>
<dbReference type="InterPro" id="IPR013217">
    <property type="entry name" value="Methyltransf_12"/>
</dbReference>
<keyword evidence="4" id="KW-0489">Methyltransferase</keyword>
<name>A0A162KJH0_CORDF</name>
<dbReference type="InterPro" id="IPR029063">
    <property type="entry name" value="SAM-dependent_MTases_sf"/>
</dbReference>
<dbReference type="PROSITE" id="PS50075">
    <property type="entry name" value="CARRIER"/>
    <property type="match status" value="2"/>
</dbReference>
<keyword evidence="2" id="KW-0596">Phosphopantetheine</keyword>
<accession>A0A162KJH0</accession>
<feature type="region of interest" description="Disordered" evidence="8">
    <location>
        <begin position="1839"/>
        <end position="1859"/>
    </location>
</feature>
<dbReference type="SMART" id="SM00823">
    <property type="entry name" value="PKS_PP"/>
    <property type="match status" value="2"/>
</dbReference>
<keyword evidence="13" id="KW-1185">Reference proteome</keyword>
<dbReference type="Pfam" id="PF16073">
    <property type="entry name" value="SAT"/>
    <property type="match status" value="1"/>
</dbReference>
<feature type="domain" description="PKS/mFAS DH" evidence="11">
    <location>
        <begin position="1281"/>
        <end position="1585"/>
    </location>
</feature>
<dbReference type="Pfam" id="PF08242">
    <property type="entry name" value="Methyltransf_12"/>
    <property type="match status" value="1"/>
</dbReference>
<feature type="region of interest" description="N-terminal hotdog fold" evidence="7">
    <location>
        <begin position="1281"/>
        <end position="1406"/>
    </location>
</feature>
<feature type="domain" description="Carrier" evidence="9">
    <location>
        <begin position="1640"/>
        <end position="1717"/>
    </location>
</feature>
<dbReference type="InterPro" id="IPR016035">
    <property type="entry name" value="Acyl_Trfase/lysoPLipase"/>
</dbReference>